<proteinExistence type="predicted"/>
<dbReference type="NCBIfam" id="TIGR02599">
    <property type="entry name" value="Verru_Chthon cassette protein C"/>
    <property type="match status" value="1"/>
</dbReference>
<feature type="transmembrane region" description="Helical" evidence="1">
    <location>
        <begin position="12"/>
        <end position="34"/>
    </location>
</feature>
<comment type="caution">
    <text evidence="2">The sequence shown here is derived from an EMBL/GenBank/DDBJ whole genome shotgun (WGS) entry which is preliminary data.</text>
</comment>
<dbReference type="NCBIfam" id="TIGR02532">
    <property type="entry name" value="IV_pilin_GFxxxE"/>
    <property type="match status" value="1"/>
</dbReference>
<keyword evidence="1" id="KW-0472">Membrane</keyword>
<dbReference type="Proteomes" id="UP000306196">
    <property type="component" value="Unassembled WGS sequence"/>
</dbReference>
<keyword evidence="1" id="KW-1133">Transmembrane helix</keyword>
<keyword evidence="3" id="KW-1185">Reference proteome</keyword>
<dbReference type="InterPro" id="IPR019839">
    <property type="entry name" value="Verru/Chthon_C"/>
</dbReference>
<dbReference type="AlphaFoldDB" id="A0A5R8KJZ0"/>
<evidence type="ECO:0000313" key="3">
    <source>
        <dbReference type="Proteomes" id="UP000306196"/>
    </source>
</evidence>
<dbReference type="InterPro" id="IPR012902">
    <property type="entry name" value="N_methyl_site"/>
</dbReference>
<reference evidence="2 3" key="1">
    <citation type="submission" date="2019-05" db="EMBL/GenBank/DDBJ databases">
        <title>Verrucobacter flavum gen. nov., sp. nov. a new member of the family Verrucomicrobiaceae.</title>
        <authorList>
            <person name="Szuroczki S."/>
            <person name="Abbaszade G."/>
            <person name="Szabo A."/>
            <person name="Felfoldi T."/>
            <person name="Schumann P."/>
            <person name="Boka K."/>
            <person name="Keki Z."/>
            <person name="Toumi M."/>
            <person name="Toth E."/>
        </authorList>
    </citation>
    <scope>NUCLEOTIDE SEQUENCE [LARGE SCALE GENOMIC DNA]</scope>
    <source>
        <strain evidence="2 3">MG-N-17</strain>
    </source>
</reference>
<dbReference type="EMBL" id="VAUV01000001">
    <property type="protein sequence ID" value="TLD72643.1"/>
    <property type="molecule type" value="Genomic_DNA"/>
</dbReference>
<gene>
    <name evidence="2" type="primary">vccC</name>
    <name evidence="2" type="ORF">FEM03_00775</name>
</gene>
<sequence>MRRGSPSTNRNAAFTLIEVLVSVSVLALMMTIIAEMMRRTQDTVSKASSHASEFQEGRRALDAITHALSQATMDAVWGYRRSATDASVITGYERVSDHHFVLAPAAELLPPDTTAEAGQAVFFQAPLGKVNDETKRRLHHLINGCGFYIRYGSDLDTRPAFLQSGQPVQLNPDRNRFRLMQYLQPAEDSILYSSGLGLNRLTNRSQALQWFQNDLDATSQPLADNILALILIPYAANVQSGSGNTTIVPDAHYQYDSRDFQWSGLNDDNQSRRHQLPPMVGVSLIIADEHSYEGLAIRMGESAAAAAIRAVLTGKFSDHHKLQDDLAAVESGLAALPLHHKILSANVALRGSKWISENEQ</sequence>
<accession>A0A5R8KJZ0</accession>
<dbReference type="RefSeq" id="WP_138084266.1">
    <property type="nucleotide sequence ID" value="NZ_VAUV01000001.1"/>
</dbReference>
<keyword evidence="1" id="KW-0812">Transmembrane</keyword>
<dbReference type="Pfam" id="PF07963">
    <property type="entry name" value="N_methyl"/>
    <property type="match status" value="1"/>
</dbReference>
<organism evidence="2 3">
    <name type="scientific">Phragmitibacter flavus</name>
    <dbReference type="NCBI Taxonomy" id="2576071"/>
    <lineage>
        <taxon>Bacteria</taxon>
        <taxon>Pseudomonadati</taxon>
        <taxon>Verrucomicrobiota</taxon>
        <taxon>Verrucomicrobiia</taxon>
        <taxon>Verrucomicrobiales</taxon>
        <taxon>Verrucomicrobiaceae</taxon>
        <taxon>Phragmitibacter</taxon>
    </lineage>
</organism>
<protein>
    <submittedName>
        <fullName evidence="2">Verru_Chthon cassette protein C</fullName>
    </submittedName>
</protein>
<evidence type="ECO:0000256" key="1">
    <source>
        <dbReference type="SAM" id="Phobius"/>
    </source>
</evidence>
<evidence type="ECO:0000313" key="2">
    <source>
        <dbReference type="EMBL" id="TLD72643.1"/>
    </source>
</evidence>
<name>A0A5R8KJZ0_9BACT</name>
<dbReference type="OrthoDB" id="180597at2"/>